<keyword evidence="2" id="KW-1133">Transmembrane helix</keyword>
<dbReference type="InterPro" id="IPR050380">
    <property type="entry name" value="Immune_Resp_Modulators"/>
</dbReference>
<dbReference type="PANTHER" id="PTHR23411">
    <property type="entry name" value="TAPASIN"/>
    <property type="match status" value="1"/>
</dbReference>
<dbReference type="Gene3D" id="2.60.40.10">
    <property type="entry name" value="Immunoglobulins"/>
    <property type="match status" value="11"/>
</dbReference>
<dbReference type="SUPFAM" id="SSF48726">
    <property type="entry name" value="Immunoglobulin"/>
    <property type="match status" value="10"/>
</dbReference>
<accession>A0A6P6NB48</accession>
<dbReference type="SMART" id="SM00407">
    <property type="entry name" value="IGc1"/>
    <property type="match status" value="5"/>
</dbReference>
<dbReference type="Proteomes" id="UP000515129">
    <property type="component" value="Unplaced"/>
</dbReference>
<dbReference type="RefSeq" id="XP_026105489.1">
    <property type="nucleotide sequence ID" value="XM_026249704.1"/>
</dbReference>
<dbReference type="InterPro" id="IPR003597">
    <property type="entry name" value="Ig_C1-set"/>
</dbReference>
<feature type="domain" description="Ig-like" evidence="3">
    <location>
        <begin position="18"/>
        <end position="131"/>
    </location>
</feature>
<feature type="domain" description="Ig-like" evidence="3">
    <location>
        <begin position="1068"/>
        <end position="1161"/>
    </location>
</feature>
<keyword evidence="1" id="KW-0393">Immunoglobulin domain</keyword>
<name>A0A6P6NB48_CARAU</name>
<dbReference type="PROSITE" id="PS50835">
    <property type="entry name" value="IG_LIKE"/>
    <property type="match status" value="6"/>
</dbReference>
<gene>
    <name evidence="5" type="primary">LOC113077284</name>
</gene>
<protein>
    <submittedName>
        <fullName evidence="5">Uncharacterized protein LOC113077284</fullName>
    </submittedName>
</protein>
<dbReference type="InterPro" id="IPR036179">
    <property type="entry name" value="Ig-like_dom_sf"/>
</dbReference>
<dbReference type="AlphaFoldDB" id="A0A6P6NB48"/>
<dbReference type="InterPro" id="IPR007110">
    <property type="entry name" value="Ig-like_dom"/>
</dbReference>
<evidence type="ECO:0000259" key="3">
    <source>
        <dbReference type="PROSITE" id="PS50835"/>
    </source>
</evidence>
<feature type="domain" description="Ig-like" evidence="3">
    <location>
        <begin position="862"/>
        <end position="951"/>
    </location>
</feature>
<feature type="domain" description="Ig-like" evidence="3">
    <location>
        <begin position="657"/>
        <end position="746"/>
    </location>
</feature>
<feature type="domain" description="Ig-like" evidence="3">
    <location>
        <begin position="452"/>
        <end position="541"/>
    </location>
</feature>
<feature type="domain" description="Ig-like" evidence="3">
    <location>
        <begin position="247"/>
        <end position="336"/>
    </location>
</feature>
<dbReference type="GeneID" id="113077284"/>
<feature type="transmembrane region" description="Helical" evidence="2">
    <location>
        <begin position="1191"/>
        <end position="1215"/>
    </location>
</feature>
<dbReference type="KEGG" id="caua:113077284"/>
<dbReference type="InterPro" id="IPR013783">
    <property type="entry name" value="Ig-like_fold"/>
</dbReference>
<dbReference type="OrthoDB" id="9945861at2759"/>
<organism evidence="4 5">
    <name type="scientific">Carassius auratus</name>
    <name type="common">Goldfish</name>
    <dbReference type="NCBI Taxonomy" id="7957"/>
    <lineage>
        <taxon>Eukaryota</taxon>
        <taxon>Metazoa</taxon>
        <taxon>Chordata</taxon>
        <taxon>Craniata</taxon>
        <taxon>Vertebrata</taxon>
        <taxon>Euteleostomi</taxon>
        <taxon>Actinopterygii</taxon>
        <taxon>Neopterygii</taxon>
        <taxon>Teleostei</taxon>
        <taxon>Ostariophysi</taxon>
        <taxon>Cypriniformes</taxon>
        <taxon>Cyprinidae</taxon>
        <taxon>Cyprininae</taxon>
        <taxon>Carassius</taxon>
    </lineage>
</organism>
<keyword evidence="2" id="KW-0812">Transmembrane</keyword>
<sequence length="1219" mass="135649">MSLLTQRNGLKVTWSPAPSVTQIITETSSRRSVFQKGDGKEPTVTIYKPDNVKDNISHVCEVTSPKLGDVYVMWKVGDESYREGTTSAPTHQKDSTSVLSILTMTKEEYNVITCAVIHANMTNRRAPLQVSTSKTKLSLTMKPPIQKELFVNDTIVLQAVVSGDVNDTVQVTSVSCKVKDERVPNGNITTGNVESSDTSQFKKIYDVTVDTEKWFEGHVVTCTIRDTNNNRDIEQKISFQKGDGKEPTVTIYKPDNVKDNISHVCEVTSPKLGDVYVMWKVGDESYREGTTSAPTHQKDSTSVLSILTMTKEEYNVITCAVIHANMTNRRAPLQVSTSKTKLSLTMKPPIQKELFVNDTIVLQAVVSGDVNDTVQVTSVSCKVKDERVPNGKIKTGNVESSDTSQFKKIYDVTVDTEKWFEGHVVTCTIRDTNNNRDIEQEISFQKGDGKKPTVTIYKPDNVKDNISHVCEVTSPKLGDVYVMWKVGDESYREGTTSAPTHQKDSTSVLSILTMTKEEYNVITCAVIHANMTNRRAPLQVSTSKTKLSLTMKPPIQKELFANDKIVLQAVVSGDVNDTVQVTSVSCKVKDERVPNGKIKTGNVESSDTSQFKKIYDVTVDTEKWFDGHVVTCTIHDTNNNRDIEQKISFQKGDGKEPTVTIYKPDNVKDNISHVCEVTSPKLGDVYVMWKVGDESYREGTTSAPTHQKDSTSVLSILTMTKEEYNVITCAVIHANMTNRRAPLQVSTSKTKLSLTMKPPIQKELFANDTIVLQAVVSGDVKNTVQVTSVSCKVKDERVPNGKIKTGNVESSDTSQFKKIYDVTVDTEKWFEGHVVTCTIRDTNNNRDIEQKISFQKGDGKEPTVTIFKPDNVKDNISHVCEVTSPKLGDVYVMWKVGDESYREGTTSAPTHQKDSASVLSILTMTKEEYNVITCAVIHANMTNRRAPLQVSTSKTKLSLTMKPPIQKELFVNDTIVLQAVVSGDVKNTVQVTSVSCKVKDELVPNGKIKTGNVEFSTDTSQFNKFYDVTVDTEKWFEGHVVTCTIRDTNNNRDIEQKISFQKGDGKKPTVTIYKPDNITDPLSHVCEVTSPKLGDVYVMWKVGDESYREGTTSAPTHQKDSASVLSILTMTKEEYEKPSTTITCAVIHAKTEDLRAPLQVSTSKSETPEPETGFALDCNKDVLEEDEFRSLWSTATSFIFLFLFSLTYSAVLSFFKVKQ</sequence>
<proteinExistence type="predicted"/>
<reference evidence="5" key="1">
    <citation type="submission" date="2025-08" db="UniProtKB">
        <authorList>
            <consortium name="RefSeq"/>
        </authorList>
    </citation>
    <scope>IDENTIFICATION</scope>
    <source>
        <strain evidence="5">Wakin</strain>
        <tissue evidence="5">Muscle</tissue>
    </source>
</reference>
<evidence type="ECO:0000313" key="5">
    <source>
        <dbReference type="RefSeq" id="XP_026105489.1"/>
    </source>
</evidence>
<evidence type="ECO:0000313" key="4">
    <source>
        <dbReference type="Proteomes" id="UP000515129"/>
    </source>
</evidence>
<keyword evidence="4" id="KW-1185">Reference proteome</keyword>
<keyword evidence="2" id="KW-0472">Membrane</keyword>
<evidence type="ECO:0000256" key="2">
    <source>
        <dbReference type="SAM" id="Phobius"/>
    </source>
</evidence>
<evidence type="ECO:0000256" key="1">
    <source>
        <dbReference type="ARBA" id="ARBA00023319"/>
    </source>
</evidence>